<gene>
    <name evidence="2" type="ORF">PENSUB_13235</name>
</gene>
<sequence length="72" mass="7747">MAIENAPTTPEEAASKAEVHDNVDLGDDPSREVSKKRQSLSDLFTIVSESLSTLSKMGHGKSLLINGPPREL</sequence>
<evidence type="ECO:0000313" key="2">
    <source>
        <dbReference type="EMBL" id="OKO90934.1"/>
    </source>
</evidence>
<keyword evidence="3" id="KW-1185">Reference proteome</keyword>
<feature type="region of interest" description="Disordered" evidence="1">
    <location>
        <begin position="1"/>
        <end position="38"/>
    </location>
</feature>
<dbReference type="AlphaFoldDB" id="A0A1Q5SSG7"/>
<name>A0A1Q5SSG7_9EURO</name>
<evidence type="ECO:0000256" key="1">
    <source>
        <dbReference type="SAM" id="MobiDB-lite"/>
    </source>
</evidence>
<reference evidence="2 3" key="1">
    <citation type="submission" date="2016-10" db="EMBL/GenBank/DDBJ databases">
        <title>Genome sequence of the ascomycete fungus Penicillium subrubescens.</title>
        <authorList>
            <person name="De Vries R.P."/>
            <person name="Peng M."/>
            <person name="Dilokpimol A."/>
            <person name="Hilden K."/>
            <person name="Makela M.R."/>
            <person name="Grigoriev I."/>
            <person name="Riley R."/>
            <person name="Granchi Z."/>
        </authorList>
    </citation>
    <scope>NUCLEOTIDE SEQUENCE [LARGE SCALE GENOMIC DNA]</scope>
    <source>
        <strain evidence="2 3">CBS 132785</strain>
    </source>
</reference>
<evidence type="ECO:0000313" key="3">
    <source>
        <dbReference type="Proteomes" id="UP000186955"/>
    </source>
</evidence>
<comment type="caution">
    <text evidence="2">The sequence shown here is derived from an EMBL/GenBank/DDBJ whole genome shotgun (WGS) entry which is preliminary data.</text>
</comment>
<feature type="compositionally biased region" description="Basic and acidic residues" evidence="1">
    <location>
        <begin position="13"/>
        <end position="35"/>
    </location>
</feature>
<protein>
    <submittedName>
        <fullName evidence="2">Uncharacterized protein</fullName>
    </submittedName>
</protein>
<proteinExistence type="predicted"/>
<accession>A0A1Q5SSG7</accession>
<dbReference type="EMBL" id="MNBE01000756">
    <property type="protein sequence ID" value="OKO90934.1"/>
    <property type="molecule type" value="Genomic_DNA"/>
</dbReference>
<dbReference type="Proteomes" id="UP000186955">
    <property type="component" value="Unassembled WGS sequence"/>
</dbReference>
<organism evidence="2 3">
    <name type="scientific">Penicillium subrubescens</name>
    <dbReference type="NCBI Taxonomy" id="1316194"/>
    <lineage>
        <taxon>Eukaryota</taxon>
        <taxon>Fungi</taxon>
        <taxon>Dikarya</taxon>
        <taxon>Ascomycota</taxon>
        <taxon>Pezizomycotina</taxon>
        <taxon>Eurotiomycetes</taxon>
        <taxon>Eurotiomycetidae</taxon>
        <taxon>Eurotiales</taxon>
        <taxon>Aspergillaceae</taxon>
        <taxon>Penicillium</taxon>
    </lineage>
</organism>